<keyword evidence="3" id="KW-0547">Nucleotide-binding</keyword>
<dbReference type="Proteomes" id="UP000183952">
    <property type="component" value="Unassembled WGS sequence"/>
</dbReference>
<dbReference type="PROSITE" id="PS50893">
    <property type="entry name" value="ABC_TRANSPORTER_2"/>
    <property type="match status" value="1"/>
</dbReference>
<evidence type="ECO:0000256" key="2">
    <source>
        <dbReference type="ARBA" id="ARBA00022448"/>
    </source>
</evidence>
<dbReference type="SUPFAM" id="SSF52540">
    <property type="entry name" value="P-loop containing nucleoside triphosphate hydrolases"/>
    <property type="match status" value="1"/>
</dbReference>
<dbReference type="Gene3D" id="3.40.50.300">
    <property type="entry name" value="P-loop containing nucleotide triphosphate hydrolases"/>
    <property type="match status" value="1"/>
</dbReference>
<dbReference type="PROSITE" id="PS00211">
    <property type="entry name" value="ABC_TRANSPORTER_1"/>
    <property type="match status" value="1"/>
</dbReference>
<sequence>MENILETMDLTKTFKKVRAVDDVNIHVKRGGIYGIIGENGAGKTTILKIVSGLINASSGNFKLFGCESSRARSSGAFSKIGSLLEYPAMYPNMTAMENMKTKGLCAGFSDEKYLKGLLQLAGLEKVGKKRTKFFSLGMKQRLGIAMALIGEPELLLLDEPINGLDPQGIADVRNMLKRLVAEKNITILVSSHILEELFKIASSFAIVHKGKLIVEATKEEIQQQCGQYTEMIVGDTSKAKQALEEKNIGGVTYLDDNILHLDMDVDVAEVNFILADSRIPVTSIVEKKKSLEEYYFSIIGGGKNA</sequence>
<evidence type="ECO:0000259" key="5">
    <source>
        <dbReference type="PROSITE" id="PS50893"/>
    </source>
</evidence>
<dbReference type="AlphaFoldDB" id="A0A1M6R2V4"/>
<dbReference type="STRING" id="1121331.SAMN02745248_02185"/>
<dbReference type="RefSeq" id="WP_072904115.1">
    <property type="nucleotide sequence ID" value="NZ_FRAD01000020.1"/>
</dbReference>
<evidence type="ECO:0000256" key="1">
    <source>
        <dbReference type="ARBA" id="ARBA00005417"/>
    </source>
</evidence>
<dbReference type="InterPro" id="IPR017871">
    <property type="entry name" value="ABC_transporter-like_CS"/>
</dbReference>
<dbReference type="EMBL" id="FRAD01000020">
    <property type="protein sequence ID" value="SHK26841.1"/>
    <property type="molecule type" value="Genomic_DNA"/>
</dbReference>
<keyword evidence="7" id="KW-1185">Reference proteome</keyword>
<evidence type="ECO:0000256" key="3">
    <source>
        <dbReference type="ARBA" id="ARBA00022741"/>
    </source>
</evidence>
<feature type="domain" description="ABC transporter" evidence="5">
    <location>
        <begin position="5"/>
        <end position="234"/>
    </location>
</feature>
<proteinExistence type="inferred from homology"/>
<dbReference type="OrthoDB" id="9809205at2"/>
<protein>
    <submittedName>
        <fullName evidence="6">ABC-2 type transport system ATP-binding protein</fullName>
    </submittedName>
</protein>
<dbReference type="PANTHER" id="PTHR43335">
    <property type="entry name" value="ABC TRANSPORTER, ATP-BINDING PROTEIN"/>
    <property type="match status" value="1"/>
</dbReference>
<evidence type="ECO:0000313" key="7">
    <source>
        <dbReference type="Proteomes" id="UP000183952"/>
    </source>
</evidence>
<dbReference type="PANTHER" id="PTHR43335:SF8">
    <property type="entry name" value="ABC TRANSPORTER, ATP-BINDING PROTEIN"/>
    <property type="match status" value="1"/>
</dbReference>
<dbReference type="InterPro" id="IPR003593">
    <property type="entry name" value="AAA+_ATPase"/>
</dbReference>
<evidence type="ECO:0000256" key="4">
    <source>
        <dbReference type="ARBA" id="ARBA00022840"/>
    </source>
</evidence>
<dbReference type="SMART" id="SM00382">
    <property type="entry name" value="AAA"/>
    <property type="match status" value="1"/>
</dbReference>
<dbReference type="GO" id="GO:0005524">
    <property type="term" value="F:ATP binding"/>
    <property type="evidence" value="ECO:0007669"/>
    <property type="project" value="UniProtKB-KW"/>
</dbReference>
<dbReference type="InterPro" id="IPR003439">
    <property type="entry name" value="ABC_transporter-like_ATP-bd"/>
</dbReference>
<reference evidence="6 7" key="1">
    <citation type="submission" date="2016-11" db="EMBL/GenBank/DDBJ databases">
        <authorList>
            <person name="Jaros S."/>
            <person name="Januszkiewicz K."/>
            <person name="Wedrychowicz H."/>
        </authorList>
    </citation>
    <scope>NUCLEOTIDE SEQUENCE [LARGE SCALE GENOMIC DNA]</scope>
    <source>
        <strain evidence="6 7">DSM 3090</strain>
    </source>
</reference>
<dbReference type="Pfam" id="PF00005">
    <property type="entry name" value="ABC_tran"/>
    <property type="match status" value="1"/>
</dbReference>
<keyword evidence="4 6" id="KW-0067">ATP-binding</keyword>
<keyword evidence="2" id="KW-0813">Transport</keyword>
<evidence type="ECO:0000313" key="6">
    <source>
        <dbReference type="EMBL" id="SHK26841.1"/>
    </source>
</evidence>
<name>A0A1M6R2V4_9CLOT</name>
<gene>
    <name evidence="6" type="ORF">SAMN02745248_02185</name>
</gene>
<organism evidence="6 7">
    <name type="scientific">Hathewaya proteolytica DSM 3090</name>
    <dbReference type="NCBI Taxonomy" id="1121331"/>
    <lineage>
        <taxon>Bacteria</taxon>
        <taxon>Bacillati</taxon>
        <taxon>Bacillota</taxon>
        <taxon>Clostridia</taxon>
        <taxon>Eubacteriales</taxon>
        <taxon>Clostridiaceae</taxon>
        <taxon>Hathewaya</taxon>
    </lineage>
</organism>
<dbReference type="GO" id="GO:0016887">
    <property type="term" value="F:ATP hydrolysis activity"/>
    <property type="evidence" value="ECO:0007669"/>
    <property type="project" value="InterPro"/>
</dbReference>
<dbReference type="InterPro" id="IPR027417">
    <property type="entry name" value="P-loop_NTPase"/>
</dbReference>
<accession>A0A1M6R2V4</accession>
<comment type="similarity">
    <text evidence="1">Belongs to the ABC transporter superfamily.</text>
</comment>